<evidence type="ECO:0000313" key="1">
    <source>
        <dbReference type="EMBL" id="KAG5534998.1"/>
    </source>
</evidence>
<dbReference type="Proteomes" id="UP000823749">
    <property type="component" value="Chromosome 8"/>
</dbReference>
<name>A0AAV6J2Z7_9ERIC</name>
<dbReference type="EMBL" id="JACTNZ010000008">
    <property type="protein sequence ID" value="KAG5534998.1"/>
    <property type="molecule type" value="Genomic_DNA"/>
</dbReference>
<accession>A0AAV6J2Z7</accession>
<organism evidence="1 2">
    <name type="scientific">Rhododendron griersonianum</name>
    <dbReference type="NCBI Taxonomy" id="479676"/>
    <lineage>
        <taxon>Eukaryota</taxon>
        <taxon>Viridiplantae</taxon>
        <taxon>Streptophyta</taxon>
        <taxon>Embryophyta</taxon>
        <taxon>Tracheophyta</taxon>
        <taxon>Spermatophyta</taxon>
        <taxon>Magnoliopsida</taxon>
        <taxon>eudicotyledons</taxon>
        <taxon>Gunneridae</taxon>
        <taxon>Pentapetalae</taxon>
        <taxon>asterids</taxon>
        <taxon>Ericales</taxon>
        <taxon>Ericaceae</taxon>
        <taxon>Ericoideae</taxon>
        <taxon>Rhodoreae</taxon>
        <taxon>Rhododendron</taxon>
    </lineage>
</organism>
<evidence type="ECO:0000313" key="2">
    <source>
        <dbReference type="Proteomes" id="UP000823749"/>
    </source>
</evidence>
<sequence length="92" mass="9930">MQSHSLQIDGVQYCTHGPRLVRIIVKRPISRRECMIDGSPGAVKRILDPVPMVKAAESDFEIRTSQVLAPREGEMGLGGSFVKCSGHGGLGI</sequence>
<gene>
    <name evidence="1" type="ORF">RHGRI_022938</name>
</gene>
<reference evidence="1" key="1">
    <citation type="submission" date="2020-08" db="EMBL/GenBank/DDBJ databases">
        <title>Plant Genome Project.</title>
        <authorList>
            <person name="Zhang R.-G."/>
        </authorList>
    </citation>
    <scope>NUCLEOTIDE SEQUENCE</scope>
    <source>
        <strain evidence="1">WSP0</strain>
        <tissue evidence="1">Leaf</tissue>
    </source>
</reference>
<proteinExistence type="predicted"/>
<keyword evidence="2" id="KW-1185">Reference proteome</keyword>
<comment type="caution">
    <text evidence="1">The sequence shown here is derived from an EMBL/GenBank/DDBJ whole genome shotgun (WGS) entry which is preliminary data.</text>
</comment>
<dbReference type="AlphaFoldDB" id="A0AAV6J2Z7"/>
<protein>
    <submittedName>
        <fullName evidence="1">Uncharacterized protein</fullName>
    </submittedName>
</protein>